<proteinExistence type="predicted"/>
<keyword evidence="1" id="KW-0285">Flavoprotein</keyword>
<gene>
    <name evidence="5" type="ORF">HRJ53_06905</name>
</gene>
<dbReference type="Proteomes" id="UP000567293">
    <property type="component" value="Unassembled WGS sequence"/>
</dbReference>
<feature type="domain" description="CO dehydrogenase flavoprotein C-terminal" evidence="4">
    <location>
        <begin position="1"/>
        <end position="102"/>
    </location>
</feature>
<dbReference type="InterPro" id="IPR051312">
    <property type="entry name" value="Diverse_Substr_Oxidored"/>
</dbReference>
<keyword evidence="6" id="KW-1185">Reference proteome</keyword>
<dbReference type="InterPro" id="IPR005107">
    <property type="entry name" value="CO_DH_flav_C"/>
</dbReference>
<organism evidence="5 6">
    <name type="scientific">Candidatus Acidiferrum panamense</name>
    <dbReference type="NCBI Taxonomy" id="2741543"/>
    <lineage>
        <taxon>Bacteria</taxon>
        <taxon>Pseudomonadati</taxon>
        <taxon>Acidobacteriota</taxon>
        <taxon>Terriglobia</taxon>
        <taxon>Candidatus Acidiferrales</taxon>
        <taxon>Candidatus Acidiferrum</taxon>
    </lineage>
</organism>
<dbReference type="InterPro" id="IPR036683">
    <property type="entry name" value="CO_DH_flav_C_dom_sf"/>
</dbReference>
<reference evidence="5" key="1">
    <citation type="submission" date="2020-06" db="EMBL/GenBank/DDBJ databases">
        <title>Legume-microbial interactions unlock mineral nutrients during tropical forest succession.</title>
        <authorList>
            <person name="Epihov D.Z."/>
        </authorList>
    </citation>
    <scope>NUCLEOTIDE SEQUENCE [LARGE SCALE GENOMIC DNA]</scope>
    <source>
        <strain evidence="5">Pan2503</strain>
    </source>
</reference>
<evidence type="ECO:0000313" key="5">
    <source>
        <dbReference type="EMBL" id="MBA0084705.1"/>
    </source>
</evidence>
<dbReference type="PANTHER" id="PTHR42659">
    <property type="entry name" value="XANTHINE DEHYDROGENASE SUBUNIT C-RELATED"/>
    <property type="match status" value="1"/>
</dbReference>
<dbReference type="EMBL" id="JACDQQ010000676">
    <property type="protein sequence ID" value="MBA0084705.1"/>
    <property type="molecule type" value="Genomic_DNA"/>
</dbReference>
<dbReference type="GO" id="GO:0016491">
    <property type="term" value="F:oxidoreductase activity"/>
    <property type="evidence" value="ECO:0007669"/>
    <property type="project" value="UniProtKB-KW"/>
</dbReference>
<evidence type="ECO:0000256" key="1">
    <source>
        <dbReference type="ARBA" id="ARBA00022630"/>
    </source>
</evidence>
<sequence>TSYQKMAQPASGFAIVGVSVRVRVNSGKVSFVRIGVTGLSNRAYRATASEKAFEGKASSPADIQAAAALVAQGVDANSDLHASADYRRHLAVVHAARAFRTALSRIV</sequence>
<dbReference type="Pfam" id="PF03450">
    <property type="entry name" value="CO_deh_flav_C"/>
    <property type="match status" value="1"/>
</dbReference>
<dbReference type="SUPFAM" id="SSF55447">
    <property type="entry name" value="CO dehydrogenase flavoprotein C-terminal domain-like"/>
    <property type="match status" value="1"/>
</dbReference>
<comment type="caution">
    <text evidence="5">The sequence shown here is derived from an EMBL/GenBank/DDBJ whole genome shotgun (WGS) entry which is preliminary data.</text>
</comment>
<dbReference type="SMART" id="SM01092">
    <property type="entry name" value="CO_deh_flav_C"/>
    <property type="match status" value="1"/>
</dbReference>
<evidence type="ECO:0000313" key="6">
    <source>
        <dbReference type="Proteomes" id="UP000567293"/>
    </source>
</evidence>
<evidence type="ECO:0000259" key="4">
    <source>
        <dbReference type="SMART" id="SM01092"/>
    </source>
</evidence>
<protein>
    <submittedName>
        <fullName evidence="5">Xanthine dehydrogenase family protein subunit M</fullName>
    </submittedName>
</protein>
<accession>A0A7V8SVY9</accession>
<keyword evidence="3" id="KW-0560">Oxidoreductase</keyword>
<evidence type="ECO:0000256" key="3">
    <source>
        <dbReference type="ARBA" id="ARBA00023002"/>
    </source>
</evidence>
<dbReference type="PANTHER" id="PTHR42659:SF2">
    <property type="entry name" value="XANTHINE DEHYDROGENASE SUBUNIT C-RELATED"/>
    <property type="match status" value="1"/>
</dbReference>
<name>A0A7V8SVY9_9BACT</name>
<evidence type="ECO:0000256" key="2">
    <source>
        <dbReference type="ARBA" id="ARBA00022827"/>
    </source>
</evidence>
<feature type="non-terminal residue" evidence="5">
    <location>
        <position position="1"/>
    </location>
</feature>
<dbReference type="AlphaFoldDB" id="A0A7V8SVY9"/>
<dbReference type="Gene3D" id="3.30.390.50">
    <property type="entry name" value="CO dehydrogenase flavoprotein, C-terminal domain"/>
    <property type="match status" value="1"/>
</dbReference>
<keyword evidence="2" id="KW-0274">FAD</keyword>